<dbReference type="EMBL" id="BNJF01000002">
    <property type="protein sequence ID" value="GHO46883.1"/>
    <property type="molecule type" value="Genomic_DNA"/>
</dbReference>
<dbReference type="Proteomes" id="UP000612362">
    <property type="component" value="Unassembled WGS sequence"/>
</dbReference>
<accession>A0A8J3I4I4</accession>
<comment type="caution">
    <text evidence="1">The sequence shown here is derived from an EMBL/GenBank/DDBJ whole genome shotgun (WGS) entry which is preliminary data.</text>
</comment>
<reference evidence="1" key="1">
    <citation type="submission" date="2020-10" db="EMBL/GenBank/DDBJ databases">
        <title>Taxonomic study of unclassified bacteria belonging to the class Ktedonobacteria.</title>
        <authorList>
            <person name="Yabe S."/>
            <person name="Wang C.M."/>
            <person name="Zheng Y."/>
            <person name="Sakai Y."/>
            <person name="Cavaletti L."/>
            <person name="Monciardini P."/>
            <person name="Donadio S."/>
        </authorList>
    </citation>
    <scope>NUCLEOTIDE SEQUENCE</scope>
    <source>
        <strain evidence="1">SOSP1-1</strain>
    </source>
</reference>
<gene>
    <name evidence="1" type="ORF">KSX_50460</name>
</gene>
<organism evidence="1 2">
    <name type="scientific">Ktedonospora formicarum</name>
    <dbReference type="NCBI Taxonomy" id="2778364"/>
    <lineage>
        <taxon>Bacteria</taxon>
        <taxon>Bacillati</taxon>
        <taxon>Chloroflexota</taxon>
        <taxon>Ktedonobacteria</taxon>
        <taxon>Ktedonobacterales</taxon>
        <taxon>Ktedonobacteraceae</taxon>
        <taxon>Ktedonospora</taxon>
    </lineage>
</organism>
<proteinExistence type="predicted"/>
<evidence type="ECO:0000313" key="2">
    <source>
        <dbReference type="Proteomes" id="UP000612362"/>
    </source>
</evidence>
<name>A0A8J3I4I4_9CHLR</name>
<dbReference type="AlphaFoldDB" id="A0A8J3I4I4"/>
<keyword evidence="2" id="KW-1185">Reference proteome</keyword>
<protein>
    <submittedName>
        <fullName evidence="1">Uncharacterized protein</fullName>
    </submittedName>
</protein>
<evidence type="ECO:0000313" key="1">
    <source>
        <dbReference type="EMBL" id="GHO46883.1"/>
    </source>
</evidence>
<sequence length="196" mass="22113">MAVNNHNIITFQEKQKGYTLEIINKDGETSVVTSTENCLQVLSPYPNDAIFTINAHYQEKNIGTGRYRKLGEIGQVTSIEVLEAFGAMMGLLETALARRQAKHQEVLHAERLARLVILSCECGHEVSYDPQEHFFTTSLGSPAITCEVCKTILDLETIKQSIQRRTLSLEKELQQQREQLAYIDTLRSDLNNRASS</sequence>
<dbReference type="RefSeq" id="WP_220196227.1">
    <property type="nucleotide sequence ID" value="NZ_BNJF01000002.1"/>
</dbReference>